<dbReference type="AlphaFoldDB" id="A0A383U063"/>
<keyword evidence="1" id="KW-1134">Transmembrane beta strand</keyword>
<evidence type="ECO:0000313" key="3">
    <source>
        <dbReference type="EMBL" id="SZD72890.1"/>
    </source>
</evidence>
<dbReference type="RefSeq" id="WP_119059339.1">
    <property type="nucleotide sequence ID" value="NZ_UNSC01000004.1"/>
</dbReference>
<evidence type="ECO:0000259" key="2">
    <source>
        <dbReference type="Pfam" id="PF07715"/>
    </source>
</evidence>
<dbReference type="Gene3D" id="2.170.130.10">
    <property type="entry name" value="TonB-dependent receptor, plug domain"/>
    <property type="match status" value="1"/>
</dbReference>
<dbReference type="InterPro" id="IPR012910">
    <property type="entry name" value="Plug_dom"/>
</dbReference>
<evidence type="ECO:0000256" key="1">
    <source>
        <dbReference type="PROSITE-ProRule" id="PRU01360"/>
    </source>
</evidence>
<keyword evidence="3" id="KW-0675">Receptor</keyword>
<accession>A0A383U063</accession>
<evidence type="ECO:0000313" key="4">
    <source>
        <dbReference type="Proteomes" id="UP000262142"/>
    </source>
</evidence>
<comment type="subcellular location">
    <subcellularLocation>
        <location evidence="1">Cell outer membrane</location>
        <topology evidence="1">Multi-pass membrane protein</topology>
    </subcellularLocation>
</comment>
<keyword evidence="1" id="KW-0812">Transmembrane</keyword>
<dbReference type="GO" id="GO:0009279">
    <property type="term" value="C:cell outer membrane"/>
    <property type="evidence" value="ECO:0007669"/>
    <property type="project" value="UniProtKB-SubCell"/>
</dbReference>
<dbReference type="PROSITE" id="PS52016">
    <property type="entry name" value="TONB_DEPENDENT_REC_3"/>
    <property type="match status" value="1"/>
</dbReference>
<dbReference type="SUPFAM" id="SSF56935">
    <property type="entry name" value="Porins"/>
    <property type="match status" value="1"/>
</dbReference>
<sequence length="718" mass="83786">MQKFIFCFFFLISISTFSQEEIDLNEVIFQATEEEKIYQEEINARVARQAPTLTGSITDVLKTLPYVSVNTELSSQYMVRGGNYDENLIYINGVEIFKPQLVRSGQQEGLSLIHPKMVALINFMPGGWEAQWGDKLSSVLDVIYKNPNQKFAEISGGLLGGDITAGLPFKGGSLLVSGRYLNRNLILNTLDENTDFNPLAYDFQALLSYKISKRLKIFWLGNYNFNEFQSIPKSRQTQFGTLQHPINVYTYYRGREQEQFKSRFSHLNLNFQLTPRWNLNLGLTMTHTQEKEYYDVLSAYYIRTTDEESNATATRDIGGQIDYGRNDLDAFIFGIQHKGNFEINKNQKLTWGFKIQKEDLKDRLNEWQMIDSAGYSLKGFEDYSSFQIQAQNPHLEVNYAMQGTNQIQSIRYTSFLQYNTKFFWHNAKVLLNAGVRTGYWDFNQEINISPRFQMAIKPDWVTSQLFRLAVGKYVQPAFYKEMRKLDGSLNTKIKAQKSYHFLAGHDFEFFIGDRPFKLSTDLYYKKLQDLVPYYLDNVRIRYTGENESKGFAYGVDTRLYGELIPGADSWFSLSYGRTREKWNQQTWIDRPTDPRFKISLFFQDSMPLFPNFKVNMNLIYATGLPNGAPPLTNPYDFQRRLSDYKRVDVGLKKIIIQNRKKNHKLVKQMEVGVDIFNIFNIQNVISNQWLRDVQSRNIYGVPHRLTGRFFNANFYIKF</sequence>
<feature type="domain" description="TonB-dependent receptor plug" evidence="2">
    <location>
        <begin position="54"/>
        <end position="134"/>
    </location>
</feature>
<comment type="similarity">
    <text evidence="1">Belongs to the TonB-dependent receptor family.</text>
</comment>
<dbReference type="InterPro" id="IPR039426">
    <property type="entry name" value="TonB-dep_rcpt-like"/>
</dbReference>
<organism evidence="3 4">
    <name type="scientific">Candidatus Ornithobacterium hominis</name>
    <dbReference type="NCBI Taxonomy" id="2497989"/>
    <lineage>
        <taxon>Bacteria</taxon>
        <taxon>Pseudomonadati</taxon>
        <taxon>Bacteroidota</taxon>
        <taxon>Flavobacteriia</taxon>
        <taxon>Flavobacteriales</taxon>
        <taxon>Weeksellaceae</taxon>
        <taxon>Ornithobacterium</taxon>
    </lineage>
</organism>
<keyword evidence="1" id="KW-0998">Cell outer membrane</keyword>
<dbReference type="OrthoDB" id="1108759at2"/>
<dbReference type="EMBL" id="UNSC01000004">
    <property type="protein sequence ID" value="SZD72890.1"/>
    <property type="molecule type" value="Genomic_DNA"/>
</dbReference>
<proteinExistence type="inferred from homology"/>
<name>A0A383U063_9FLAO</name>
<gene>
    <name evidence="3" type="ORF">SAMEA104719789_01005</name>
</gene>
<reference evidence="3 4" key="1">
    <citation type="submission" date="2018-09" db="EMBL/GenBank/DDBJ databases">
        <authorList>
            <consortium name="Pathogen Informatics"/>
        </authorList>
    </citation>
    <scope>NUCLEOTIDE SEQUENCE [LARGE SCALE GENOMIC DNA]</scope>
    <source>
        <strain evidence="3 4">OH-22767</strain>
    </source>
</reference>
<dbReference type="Pfam" id="PF07715">
    <property type="entry name" value="Plug"/>
    <property type="match status" value="1"/>
</dbReference>
<keyword evidence="1" id="KW-0813">Transport</keyword>
<keyword evidence="1" id="KW-0472">Membrane</keyword>
<keyword evidence="4" id="KW-1185">Reference proteome</keyword>
<dbReference type="Proteomes" id="UP000262142">
    <property type="component" value="Unassembled WGS sequence"/>
</dbReference>
<protein>
    <submittedName>
        <fullName evidence="3">Outer membrane receptor for ferrienterochelin and colicins</fullName>
    </submittedName>
</protein>
<dbReference type="InterPro" id="IPR037066">
    <property type="entry name" value="Plug_dom_sf"/>
</dbReference>